<dbReference type="InterPro" id="IPR058670">
    <property type="entry name" value="PTPase_dom"/>
</dbReference>
<dbReference type="InterPro" id="IPR034081">
    <property type="entry name" value="R3H_AAA"/>
</dbReference>
<dbReference type="AlphaFoldDB" id="A0A8J5LJN2"/>
<sequence length="778" mass="86000">MLKALAPAHAFPQLQTPCPSLIVRSSSASRRSPGRRKAVSPSFRLPDADADRCSLWSHYRDSVSSSGPRPDDERASPADPAVHEELDLFLELVPPRMRRDLVRHQEIRKLIEVVMDLGRKPIARFPSGDWIMSEQFVAVEDLHQAISKVGDFSDDNRSGIDRSLHRISAIRNRKMQIIGLTCRVGRAVAGSAEMIRDLVEGGGSILVIGPPGVGKTTLIREIARVLADEKMKRVVIVDTSNEIGGDGDIPHSGIGRARRMQVPNVSMQHNVMIEAVENHMPEVIIIDEIGTELEAMAASTIAQRGVQLVGTAHGVTIESIIKNPCLQALVGGIEVVLYFSTLSICILFAYVTFWISGSGNLAKCISYAQANAQFSFTDPELENVTLGDEEARKRKVQKTILERKGPSTFTCAVEMISKTEYQVHHKLEATVDAILAGKSPLFETRKMDPNGDLSNSSPVPQEFHEEEQFISSKKDVSIGMPLLDDANANAGYNKKARSNSYTPRRLPIHVYTYKVIIKLRSLAFNFWNFVPCMPLLPSDITGHIRRYDIIFLACSSLGFAERILEADLLQVATVMGYEDDICATDDIGTANAILASSFEMKQNPWIRSVAKFHKLPIFVIKESTMAQMVKAVKMILGINNFGSRPNETSTFTDDIEVEDDAPKRKPTLEEIDALEEVRMAIEYIVIPGGEPVELLPQCSKIIARQLELVASYQLTAKRSGTELNSRLQILPVKIDKKSSSAKSHGQHSSEQLQEVNLNSLPGWNVGSSVIRLPLLPDN</sequence>
<dbReference type="Pfam" id="PF19568">
    <property type="entry name" value="Spore_III_AA"/>
    <property type="match status" value="1"/>
</dbReference>
<dbReference type="InterPro" id="IPR003593">
    <property type="entry name" value="AAA+_ATPase"/>
</dbReference>
<evidence type="ECO:0000256" key="3">
    <source>
        <dbReference type="SAM" id="MobiDB-lite"/>
    </source>
</evidence>
<dbReference type="PANTHER" id="PTHR20953:SF14">
    <property type="entry name" value="PROTEIN SEEDLING PLASTID DEVELOPMENT 1"/>
    <property type="match status" value="1"/>
</dbReference>
<feature type="compositionally biased region" description="Basic and acidic residues" evidence="3">
    <location>
        <begin position="69"/>
        <end position="80"/>
    </location>
</feature>
<keyword evidence="6" id="KW-1185">Reference proteome</keyword>
<dbReference type="FunFam" id="3.40.50.300:FF:000873">
    <property type="entry name" value="p-loop nucleoside triphosphate hydrolase superfamily protein"/>
    <property type="match status" value="1"/>
</dbReference>
<reference evidence="5 6" key="1">
    <citation type="submission" date="2020-08" db="EMBL/GenBank/DDBJ databases">
        <title>Plant Genome Project.</title>
        <authorList>
            <person name="Zhang R.-G."/>
        </authorList>
    </citation>
    <scope>NUCLEOTIDE SEQUENCE [LARGE SCALE GENOMIC DNA]</scope>
    <source>
        <tissue evidence="5">Rhizome</tissue>
    </source>
</reference>
<evidence type="ECO:0000256" key="2">
    <source>
        <dbReference type="ARBA" id="ARBA00022840"/>
    </source>
</evidence>
<name>A0A8J5LJN2_ZINOF</name>
<dbReference type="Pfam" id="PF25516">
    <property type="entry name" value="PTPase"/>
    <property type="match status" value="1"/>
</dbReference>
<comment type="caution">
    <text evidence="5">The sequence shown here is derived from an EMBL/GenBank/DDBJ whole genome shotgun (WGS) entry which is preliminary data.</text>
</comment>
<dbReference type="CDD" id="cd00009">
    <property type="entry name" value="AAA"/>
    <property type="match status" value="1"/>
</dbReference>
<dbReference type="Gene3D" id="3.40.50.300">
    <property type="entry name" value="P-loop containing nucleotide triphosphate hydrolases"/>
    <property type="match status" value="1"/>
</dbReference>
<feature type="domain" description="AAA+ ATPase" evidence="4">
    <location>
        <begin position="201"/>
        <end position="337"/>
    </location>
</feature>
<protein>
    <recommendedName>
        <fullName evidence="4">AAA+ ATPase domain-containing protein</fullName>
    </recommendedName>
</protein>
<feature type="region of interest" description="Disordered" evidence="3">
    <location>
        <begin position="60"/>
        <end position="80"/>
    </location>
</feature>
<dbReference type="Proteomes" id="UP000734854">
    <property type="component" value="Unassembled WGS sequence"/>
</dbReference>
<keyword evidence="2" id="KW-0067">ATP-binding</keyword>
<dbReference type="GO" id="GO:0005524">
    <property type="term" value="F:ATP binding"/>
    <property type="evidence" value="ECO:0007669"/>
    <property type="project" value="UniProtKB-KW"/>
</dbReference>
<dbReference type="PANTHER" id="PTHR20953">
    <property type="entry name" value="KINASE-RELATED"/>
    <property type="match status" value="1"/>
</dbReference>
<accession>A0A8J5LJN2</accession>
<feature type="region of interest" description="Disordered" evidence="3">
    <location>
        <begin position="24"/>
        <end position="47"/>
    </location>
</feature>
<dbReference type="InterPro" id="IPR027417">
    <property type="entry name" value="P-loop_NTPase"/>
</dbReference>
<evidence type="ECO:0000256" key="1">
    <source>
        <dbReference type="ARBA" id="ARBA00022741"/>
    </source>
</evidence>
<organism evidence="5 6">
    <name type="scientific">Zingiber officinale</name>
    <name type="common">Ginger</name>
    <name type="synonym">Amomum zingiber</name>
    <dbReference type="NCBI Taxonomy" id="94328"/>
    <lineage>
        <taxon>Eukaryota</taxon>
        <taxon>Viridiplantae</taxon>
        <taxon>Streptophyta</taxon>
        <taxon>Embryophyta</taxon>
        <taxon>Tracheophyta</taxon>
        <taxon>Spermatophyta</taxon>
        <taxon>Magnoliopsida</taxon>
        <taxon>Liliopsida</taxon>
        <taxon>Zingiberales</taxon>
        <taxon>Zingiberaceae</taxon>
        <taxon>Zingiber</taxon>
    </lineage>
</organism>
<evidence type="ECO:0000259" key="4">
    <source>
        <dbReference type="SMART" id="SM00382"/>
    </source>
</evidence>
<evidence type="ECO:0000313" key="5">
    <source>
        <dbReference type="EMBL" id="KAG6514833.1"/>
    </source>
</evidence>
<dbReference type="EMBL" id="JACMSC010000007">
    <property type="protein sequence ID" value="KAG6514833.1"/>
    <property type="molecule type" value="Genomic_DNA"/>
</dbReference>
<dbReference type="SMART" id="SM00382">
    <property type="entry name" value="AAA"/>
    <property type="match status" value="1"/>
</dbReference>
<dbReference type="InterPro" id="IPR045735">
    <property type="entry name" value="Spore_III_AA_AAA+_ATPase"/>
</dbReference>
<dbReference type="SUPFAM" id="SSF52540">
    <property type="entry name" value="P-loop containing nucleoside triphosphate hydrolases"/>
    <property type="match status" value="1"/>
</dbReference>
<evidence type="ECO:0000313" key="6">
    <source>
        <dbReference type="Proteomes" id="UP000734854"/>
    </source>
</evidence>
<dbReference type="CDD" id="cd02645">
    <property type="entry name" value="R3H_AAA"/>
    <property type="match status" value="1"/>
</dbReference>
<proteinExistence type="predicted"/>
<keyword evidence="1" id="KW-0547">Nucleotide-binding</keyword>
<gene>
    <name evidence="5" type="ORF">ZIOFF_025207</name>
</gene>